<evidence type="ECO:0000256" key="2">
    <source>
        <dbReference type="SAM" id="MobiDB-lite"/>
    </source>
</evidence>
<reference evidence="3" key="1">
    <citation type="submission" date="2023-08" db="EMBL/GenBank/DDBJ databases">
        <authorList>
            <person name="Chen Y."/>
            <person name="Shah S."/>
            <person name="Dougan E. K."/>
            <person name="Thang M."/>
            <person name="Chan C."/>
        </authorList>
    </citation>
    <scope>NUCLEOTIDE SEQUENCE</scope>
</reference>
<dbReference type="EMBL" id="CAUJNA010000224">
    <property type="protein sequence ID" value="CAJ1373910.1"/>
    <property type="molecule type" value="Genomic_DNA"/>
</dbReference>
<evidence type="ECO:0000256" key="1">
    <source>
        <dbReference type="SAM" id="Coils"/>
    </source>
</evidence>
<sequence length="321" mass="35306">MKQMTSTISGQAFPVSRPSSPDLTSRIEPSASQTLSVGLVQHAHLAPSGQAGSAPDPRIRQELSKVQQEVKDLARTVSELSGARHAFALRVDLEAQAKTQRNLDQQLLETRLQLNEEVRSLQRHGAELCQGCEERLADQLEHEKAALVAGLSEAGLALAQLQEGSEAQARRLQEQLDAQGRQLQSLAEGLKNADIAKINYQIEELTKDTVSLFDSLASKAEGEETQQLSGEVAKAQARLAEDCRCGCRKPCSPFGRTSRGSTRRSASLRPGGSKPRSSCRRCGVSAVGSCRRSWRRMQPRPRNSERTRRVSAWRWSSRWTG</sequence>
<organism evidence="3 4">
    <name type="scientific">Effrenium voratum</name>
    <dbReference type="NCBI Taxonomy" id="2562239"/>
    <lineage>
        <taxon>Eukaryota</taxon>
        <taxon>Sar</taxon>
        <taxon>Alveolata</taxon>
        <taxon>Dinophyceae</taxon>
        <taxon>Suessiales</taxon>
        <taxon>Symbiodiniaceae</taxon>
        <taxon>Effrenium</taxon>
    </lineage>
</organism>
<keyword evidence="1" id="KW-0175">Coiled coil</keyword>
<name>A0AA36HRB8_9DINO</name>
<feature type="region of interest" description="Disordered" evidence="2">
    <location>
        <begin position="255"/>
        <end position="280"/>
    </location>
</feature>
<feature type="compositionally biased region" description="Polar residues" evidence="2">
    <location>
        <begin position="1"/>
        <end position="10"/>
    </location>
</feature>
<feature type="coiled-coil region" evidence="1">
    <location>
        <begin position="162"/>
        <end position="189"/>
    </location>
</feature>
<dbReference type="Proteomes" id="UP001178507">
    <property type="component" value="Unassembled WGS sequence"/>
</dbReference>
<feature type="compositionally biased region" description="Low complexity" evidence="2">
    <location>
        <begin position="310"/>
        <end position="321"/>
    </location>
</feature>
<gene>
    <name evidence="3" type="ORF">EVOR1521_LOCUS3601</name>
</gene>
<feature type="region of interest" description="Disordered" evidence="2">
    <location>
        <begin position="293"/>
        <end position="321"/>
    </location>
</feature>
<evidence type="ECO:0000313" key="4">
    <source>
        <dbReference type="Proteomes" id="UP001178507"/>
    </source>
</evidence>
<accession>A0AA36HRB8</accession>
<proteinExistence type="predicted"/>
<protein>
    <submittedName>
        <fullName evidence="3">Uncharacterized protein</fullName>
    </submittedName>
</protein>
<keyword evidence="4" id="KW-1185">Reference proteome</keyword>
<feature type="region of interest" description="Disordered" evidence="2">
    <location>
        <begin position="1"/>
        <end position="31"/>
    </location>
</feature>
<evidence type="ECO:0000313" key="3">
    <source>
        <dbReference type="EMBL" id="CAJ1373910.1"/>
    </source>
</evidence>
<feature type="compositionally biased region" description="Low complexity" evidence="2">
    <location>
        <begin position="255"/>
        <end position="267"/>
    </location>
</feature>
<dbReference type="AlphaFoldDB" id="A0AA36HRB8"/>
<comment type="caution">
    <text evidence="3">The sequence shown here is derived from an EMBL/GenBank/DDBJ whole genome shotgun (WGS) entry which is preliminary data.</text>
</comment>